<feature type="region of interest" description="Disordered" evidence="1">
    <location>
        <begin position="49"/>
        <end position="93"/>
    </location>
</feature>
<keyword evidence="3" id="KW-1185">Reference proteome</keyword>
<name>A0A9W7CSB0_9STRA</name>
<feature type="compositionally biased region" description="Basic and acidic residues" evidence="1">
    <location>
        <begin position="283"/>
        <end position="303"/>
    </location>
</feature>
<reference evidence="2" key="1">
    <citation type="submission" date="2023-04" db="EMBL/GenBank/DDBJ databases">
        <title>Phytophthora fragariaefolia NBRC 109709.</title>
        <authorList>
            <person name="Ichikawa N."/>
            <person name="Sato H."/>
            <person name="Tonouchi N."/>
        </authorList>
    </citation>
    <scope>NUCLEOTIDE SEQUENCE</scope>
    <source>
        <strain evidence="2">NBRC 109709</strain>
    </source>
</reference>
<feature type="compositionally biased region" description="Basic and acidic residues" evidence="1">
    <location>
        <begin position="338"/>
        <end position="359"/>
    </location>
</feature>
<evidence type="ECO:0000313" key="2">
    <source>
        <dbReference type="EMBL" id="GMF41060.1"/>
    </source>
</evidence>
<evidence type="ECO:0000313" key="3">
    <source>
        <dbReference type="Proteomes" id="UP001165121"/>
    </source>
</evidence>
<proteinExistence type="predicted"/>
<dbReference type="AlphaFoldDB" id="A0A9W7CSB0"/>
<sequence>MVNRSGGTDSCDRWGLTNNASSSTSIDRNFLAALATFLSLATLPFPTHPAPAAHVPRHDQAPARGNSKASGSTKKKQRQLRRAPSLKQNLPAHVPSKIRADLDQLEQTAAEQGTVVVRLAYRWNGQRACRVDEDGYASIPELLVETHALDPVRPEHLRLTNRALARVVPDVQNSDPPYSSWVDNTNCGDWKKLLASEELQETFDELGQPLANNEPVAVFNQKPFQDTEKDEDDSDYEIDGHPTIRPPPTPRKSVISASPKALLKQGEHSGLTDSDASEGEPSDAEHDVNPSDKPPNDNSHKSSDDEDDDVESGTNDKADKDAAATSVSSLGTESTSSGDDKSSGKSYDKGRDKCSRKTS</sequence>
<protein>
    <submittedName>
        <fullName evidence="2">Unnamed protein product</fullName>
    </submittedName>
</protein>
<organism evidence="2 3">
    <name type="scientific">Phytophthora fragariaefolia</name>
    <dbReference type="NCBI Taxonomy" id="1490495"/>
    <lineage>
        <taxon>Eukaryota</taxon>
        <taxon>Sar</taxon>
        <taxon>Stramenopiles</taxon>
        <taxon>Oomycota</taxon>
        <taxon>Peronosporomycetes</taxon>
        <taxon>Peronosporales</taxon>
        <taxon>Peronosporaceae</taxon>
        <taxon>Phytophthora</taxon>
    </lineage>
</organism>
<dbReference type="EMBL" id="BSXT01001301">
    <property type="protein sequence ID" value="GMF41060.1"/>
    <property type="molecule type" value="Genomic_DNA"/>
</dbReference>
<evidence type="ECO:0000256" key="1">
    <source>
        <dbReference type="SAM" id="MobiDB-lite"/>
    </source>
</evidence>
<gene>
    <name evidence="2" type="ORF">Pfra01_001283800</name>
</gene>
<feature type="region of interest" description="Disordered" evidence="1">
    <location>
        <begin position="212"/>
        <end position="359"/>
    </location>
</feature>
<accession>A0A9W7CSB0</accession>
<comment type="caution">
    <text evidence="2">The sequence shown here is derived from an EMBL/GenBank/DDBJ whole genome shotgun (WGS) entry which is preliminary data.</text>
</comment>
<feature type="compositionally biased region" description="Acidic residues" evidence="1">
    <location>
        <begin position="228"/>
        <end position="237"/>
    </location>
</feature>
<dbReference type="Proteomes" id="UP001165121">
    <property type="component" value="Unassembled WGS sequence"/>
</dbReference>
<feature type="compositionally biased region" description="Low complexity" evidence="1">
    <location>
        <begin position="323"/>
        <end position="337"/>
    </location>
</feature>